<protein>
    <submittedName>
        <fullName evidence="2">Uncharacterized protein</fullName>
    </submittedName>
</protein>
<gene>
    <name evidence="2" type="ORF">EYC80_007728</name>
</gene>
<comment type="caution">
    <text evidence="2">The sequence shown here is derived from an EMBL/GenBank/DDBJ whole genome shotgun (WGS) entry which is preliminary data.</text>
</comment>
<evidence type="ECO:0000256" key="1">
    <source>
        <dbReference type="SAM" id="MobiDB-lite"/>
    </source>
</evidence>
<accession>A0A5N6JX79</accession>
<evidence type="ECO:0000313" key="2">
    <source>
        <dbReference type="EMBL" id="KAB8293410.1"/>
    </source>
</evidence>
<dbReference type="EMBL" id="VIGI01000012">
    <property type="protein sequence ID" value="KAB8293410.1"/>
    <property type="molecule type" value="Genomic_DNA"/>
</dbReference>
<dbReference type="Proteomes" id="UP000326757">
    <property type="component" value="Unassembled WGS sequence"/>
</dbReference>
<reference evidence="2 3" key="1">
    <citation type="submission" date="2019-06" db="EMBL/GenBank/DDBJ databases">
        <title>Genome Sequence of the Brown Rot Fungal Pathogen Monilinia laxa.</title>
        <authorList>
            <person name="De Miccolis Angelini R.M."/>
            <person name="Landi L."/>
            <person name="Abate D."/>
            <person name="Pollastro S."/>
            <person name="Romanazzi G."/>
            <person name="Faretra F."/>
        </authorList>
    </citation>
    <scope>NUCLEOTIDE SEQUENCE [LARGE SCALE GENOMIC DNA]</scope>
    <source>
        <strain evidence="2 3">Mlax316</strain>
    </source>
</reference>
<proteinExistence type="predicted"/>
<feature type="region of interest" description="Disordered" evidence="1">
    <location>
        <begin position="30"/>
        <end position="51"/>
    </location>
</feature>
<name>A0A5N6JX79_MONLA</name>
<feature type="compositionally biased region" description="Basic residues" evidence="1">
    <location>
        <begin position="37"/>
        <end position="48"/>
    </location>
</feature>
<sequence length="137" mass="15840">MQNLIISLLRTSQTKYLQLLAPNDLLATPKKVPDKKEKKKKKKKKKKSNACEKYHNYHQLKQDISGEIKQREKKGIKLASAEYQKIVIYAIKAMPPGISKKHNSYDPPSNTIGDLKRYQRMFIQPAIVLATGSRYFH</sequence>
<evidence type="ECO:0000313" key="3">
    <source>
        <dbReference type="Proteomes" id="UP000326757"/>
    </source>
</evidence>
<keyword evidence="3" id="KW-1185">Reference proteome</keyword>
<dbReference type="AlphaFoldDB" id="A0A5N6JX79"/>
<organism evidence="2 3">
    <name type="scientific">Monilinia laxa</name>
    <name type="common">Brown rot fungus</name>
    <name type="synonym">Sclerotinia laxa</name>
    <dbReference type="NCBI Taxonomy" id="61186"/>
    <lineage>
        <taxon>Eukaryota</taxon>
        <taxon>Fungi</taxon>
        <taxon>Dikarya</taxon>
        <taxon>Ascomycota</taxon>
        <taxon>Pezizomycotina</taxon>
        <taxon>Leotiomycetes</taxon>
        <taxon>Helotiales</taxon>
        <taxon>Sclerotiniaceae</taxon>
        <taxon>Monilinia</taxon>
    </lineage>
</organism>